<proteinExistence type="predicted"/>
<name>A0A8T2QCA5_CERRI</name>
<feature type="region of interest" description="Disordered" evidence="1">
    <location>
        <begin position="23"/>
        <end position="46"/>
    </location>
</feature>
<evidence type="ECO:0000256" key="1">
    <source>
        <dbReference type="SAM" id="MobiDB-lite"/>
    </source>
</evidence>
<dbReference type="EMBL" id="CM035441">
    <property type="protein sequence ID" value="KAH7281113.1"/>
    <property type="molecule type" value="Genomic_DNA"/>
</dbReference>
<keyword evidence="4" id="KW-1185">Reference proteome</keyword>
<evidence type="ECO:0000256" key="2">
    <source>
        <dbReference type="SAM" id="SignalP"/>
    </source>
</evidence>
<sequence>MMRQAAMVALLLCWSIQNELTNPPSSRRGRARSQNPHKGSACDNRSIGTVSGYRVASEGAPKGGRCHRFHVRMSLREAGVAIVERDTWLAHGDASHGDGKLQNGFRFVFFCSSLFFLIKGSSALAYSSGL</sequence>
<dbReference type="Proteomes" id="UP000825935">
    <property type="component" value="Chromosome 36"/>
</dbReference>
<keyword evidence="2" id="KW-0732">Signal</keyword>
<gene>
    <name evidence="3" type="ORF">KP509_36G030800</name>
</gene>
<feature type="signal peptide" evidence="2">
    <location>
        <begin position="1"/>
        <end position="21"/>
    </location>
</feature>
<protein>
    <recommendedName>
        <fullName evidence="5">Secreted protein</fullName>
    </recommendedName>
</protein>
<reference evidence="3" key="1">
    <citation type="submission" date="2021-08" db="EMBL/GenBank/DDBJ databases">
        <title>WGS assembly of Ceratopteris richardii.</title>
        <authorList>
            <person name="Marchant D.B."/>
            <person name="Chen G."/>
            <person name="Jenkins J."/>
            <person name="Shu S."/>
            <person name="Leebens-Mack J."/>
            <person name="Grimwood J."/>
            <person name="Schmutz J."/>
            <person name="Soltis P."/>
            <person name="Soltis D."/>
            <person name="Chen Z.-H."/>
        </authorList>
    </citation>
    <scope>NUCLEOTIDE SEQUENCE</scope>
    <source>
        <strain evidence="3">Whitten #5841</strain>
        <tissue evidence="3">Leaf</tissue>
    </source>
</reference>
<evidence type="ECO:0000313" key="3">
    <source>
        <dbReference type="EMBL" id="KAH7281113.1"/>
    </source>
</evidence>
<comment type="caution">
    <text evidence="3">The sequence shown here is derived from an EMBL/GenBank/DDBJ whole genome shotgun (WGS) entry which is preliminary data.</text>
</comment>
<evidence type="ECO:0000313" key="4">
    <source>
        <dbReference type="Proteomes" id="UP000825935"/>
    </source>
</evidence>
<accession>A0A8T2QCA5</accession>
<organism evidence="3 4">
    <name type="scientific">Ceratopteris richardii</name>
    <name type="common">Triangle waterfern</name>
    <dbReference type="NCBI Taxonomy" id="49495"/>
    <lineage>
        <taxon>Eukaryota</taxon>
        <taxon>Viridiplantae</taxon>
        <taxon>Streptophyta</taxon>
        <taxon>Embryophyta</taxon>
        <taxon>Tracheophyta</taxon>
        <taxon>Polypodiopsida</taxon>
        <taxon>Polypodiidae</taxon>
        <taxon>Polypodiales</taxon>
        <taxon>Pteridineae</taxon>
        <taxon>Pteridaceae</taxon>
        <taxon>Parkerioideae</taxon>
        <taxon>Ceratopteris</taxon>
    </lineage>
</organism>
<feature type="chain" id="PRO_5035754313" description="Secreted protein" evidence="2">
    <location>
        <begin position="22"/>
        <end position="130"/>
    </location>
</feature>
<evidence type="ECO:0008006" key="5">
    <source>
        <dbReference type="Google" id="ProtNLM"/>
    </source>
</evidence>
<dbReference type="AlphaFoldDB" id="A0A8T2QCA5"/>